<geneLocation type="plasmid" evidence="2 3">
    <name>unnamed</name>
</geneLocation>
<reference evidence="1 4" key="2">
    <citation type="submission" date="2024-10" db="EMBL/GenBank/DDBJ databases">
        <title>Draft genome assembly of a novel steroid transforming actinomycete isolated from African clawed frog Xenopus laevis.</title>
        <authorList>
            <person name="Bragin E."/>
            <person name="Kollerov V."/>
            <person name="Donova M.V."/>
        </authorList>
    </citation>
    <scope>NUCLEOTIDE SEQUENCE [LARGE SCALE GENOMIC DNA]</scope>
    <source>
        <strain evidence="1 4">MTOC-St3</strain>
    </source>
</reference>
<dbReference type="EMBL" id="JBIENY010000417">
    <property type="protein sequence ID" value="MFG6299377.1"/>
    <property type="molecule type" value="Genomic_DNA"/>
</dbReference>
<name>A0AAX3ZXR8_STRRO</name>
<dbReference type="GeneID" id="90947533"/>
<dbReference type="EMBL" id="CP121272">
    <property type="protein sequence ID" value="WMC91022.1"/>
    <property type="molecule type" value="Genomic_DNA"/>
</dbReference>
<protein>
    <submittedName>
        <fullName evidence="2">Uncharacterized protein</fullName>
    </submittedName>
</protein>
<keyword evidence="2" id="KW-0614">Plasmid</keyword>
<dbReference type="Proteomes" id="UP001605990">
    <property type="component" value="Unassembled WGS sequence"/>
</dbReference>
<proteinExistence type="predicted"/>
<dbReference type="RefSeq" id="WP_019329478.1">
    <property type="nucleotide sequence ID" value="NZ_CP121272.1"/>
</dbReference>
<evidence type="ECO:0000313" key="2">
    <source>
        <dbReference type="EMBL" id="WMC91022.1"/>
    </source>
</evidence>
<gene>
    <name evidence="1" type="ORF">ACGU38_28965</name>
    <name evidence="2" type="ORF">P7W03_35880</name>
</gene>
<evidence type="ECO:0000313" key="3">
    <source>
        <dbReference type="Proteomes" id="UP001231701"/>
    </source>
</evidence>
<evidence type="ECO:0000313" key="4">
    <source>
        <dbReference type="Proteomes" id="UP001605990"/>
    </source>
</evidence>
<evidence type="ECO:0000313" key="1">
    <source>
        <dbReference type="EMBL" id="MFG6299377.1"/>
    </source>
</evidence>
<reference evidence="2" key="1">
    <citation type="submission" date="2023-03" db="EMBL/GenBank/DDBJ databases">
        <title>Borrelidin-producing and root-colonizing Streptomyces rochei is a potent biopesticide for soil-borne oomycete-caused plant diseases.</title>
        <authorList>
            <person name="Zhou D."/>
            <person name="Wang X."/>
            <person name="Navarro-Munoz J.C."/>
            <person name="Li W."/>
            <person name="Li J."/>
            <person name="Jiu M."/>
            <person name="Deng S."/>
            <person name="Ye Y."/>
            <person name="Daly P."/>
            <person name="Wei L."/>
        </authorList>
    </citation>
    <scope>NUCLEOTIDE SEQUENCE</scope>
    <source>
        <strain evidence="2">JK1</strain>
        <plasmid evidence="2">unnamed</plasmid>
    </source>
</reference>
<accession>A0AAX3ZXR8</accession>
<organism evidence="2 3">
    <name type="scientific">Streptomyces rochei</name>
    <name type="common">Streptomyces parvullus</name>
    <dbReference type="NCBI Taxonomy" id="1928"/>
    <lineage>
        <taxon>Bacteria</taxon>
        <taxon>Bacillati</taxon>
        <taxon>Actinomycetota</taxon>
        <taxon>Actinomycetes</taxon>
        <taxon>Kitasatosporales</taxon>
        <taxon>Streptomycetaceae</taxon>
        <taxon>Streptomyces</taxon>
        <taxon>Streptomyces rochei group</taxon>
    </lineage>
</organism>
<dbReference type="AlphaFoldDB" id="A0AAX3ZXR8"/>
<sequence>MRITLTVDDPTPEFQTKLLALISDHAQDVEVVADTTWTEERATQYYRMLPARARRIVKEAVQRGGMVPADALRDNPDDSLRGHSAPLSRILQRGKMLQRWPMAIEQPVTGVGPGFGKVEGYEIAEDLIPVFQAAIRNIDEK</sequence>
<dbReference type="Proteomes" id="UP001231701">
    <property type="component" value="Plasmid unnamed"/>
</dbReference>
<keyword evidence="4" id="KW-1185">Reference proteome</keyword>